<dbReference type="AlphaFoldDB" id="V9M5I0"/>
<dbReference type="RefSeq" id="WP_032072967.1">
    <property type="nucleotide sequence ID" value="NC_025117.1"/>
</dbReference>
<evidence type="ECO:0000313" key="1">
    <source>
        <dbReference type="EMBL" id="AGC70586.1"/>
    </source>
</evidence>
<dbReference type="EMBL" id="JX101638">
    <property type="protein sequence ID" value="AGC70586.1"/>
    <property type="molecule type" value="Genomic_DNA"/>
</dbReference>
<organism evidence="1">
    <name type="scientific">Acinetobacter sp. M131</name>
    <dbReference type="NCBI Taxonomy" id="1280052"/>
    <lineage>
        <taxon>Bacteria</taxon>
        <taxon>Pseudomonadati</taxon>
        <taxon>Pseudomonadota</taxon>
        <taxon>Gammaproteobacteria</taxon>
        <taxon>Moraxellales</taxon>
        <taxon>Moraxellaceae</taxon>
        <taxon>Acinetobacter</taxon>
    </lineage>
</organism>
<sequence length="76" mass="8553">MAVSHTTLLNYLGKQVTYRLPANPSIHPSGFKQDSGQVVGVLLMLDGDHQVVVRLHEHYDEYVRFSDMNLINLSAD</sequence>
<reference evidence="1" key="1">
    <citation type="submission" date="2012-05" db="EMBL/GenBank/DDBJ databases">
        <title>Sequencing and Analysis of an oxa-58 oxacillinase-encoding plasmid from Acinetobacter spp.</title>
        <authorList>
            <person name="Peng S.-M."/>
            <person name="Liao T.-L."/>
            <person name="Lin A.-C."/>
            <person name="Huang T.-W."/>
            <person name="Lauderdale T.-L."/>
            <person name="Chen Y.-T."/>
        </authorList>
    </citation>
    <scope>NUCLEOTIDE SEQUENCE</scope>
    <source>
        <strain evidence="1">M131</strain>
        <plasmid evidence="1">pM131-11</plasmid>
    </source>
</reference>
<geneLocation type="plasmid" evidence="1">
    <name>pM131-11</name>
</geneLocation>
<accession>V9M5I0</accession>
<name>V9M5I0_9GAMM</name>
<protein>
    <submittedName>
        <fullName evidence="1">Uncharacterized protein</fullName>
    </submittedName>
</protein>
<keyword evidence="1" id="KW-0614">Plasmid</keyword>
<proteinExistence type="predicted"/>